<dbReference type="GO" id="GO:0005525">
    <property type="term" value="F:GTP binding"/>
    <property type="evidence" value="ECO:0007669"/>
    <property type="project" value="UniProtKB-UniRule"/>
</dbReference>
<dbReference type="EC" id="3.6.1.-" evidence="10"/>
<dbReference type="GO" id="GO:0042274">
    <property type="term" value="P:ribosomal small subunit biogenesis"/>
    <property type="evidence" value="ECO:0007669"/>
    <property type="project" value="UniProtKB-UniRule"/>
</dbReference>
<keyword evidence="2 10" id="KW-0690">Ribosome biogenesis</keyword>
<feature type="binding site" evidence="10">
    <location>
        <begin position="168"/>
        <end position="176"/>
    </location>
    <ligand>
        <name>GTP</name>
        <dbReference type="ChEBI" id="CHEBI:37565"/>
    </ligand>
</feature>
<dbReference type="Pfam" id="PF03193">
    <property type="entry name" value="RsgA_GTPase"/>
    <property type="match status" value="1"/>
</dbReference>
<comment type="cofactor">
    <cofactor evidence="10">
        <name>Zn(2+)</name>
        <dbReference type="ChEBI" id="CHEBI:29105"/>
    </cofactor>
    <text evidence="10">Binds 1 zinc ion per subunit.</text>
</comment>
<keyword evidence="3 10" id="KW-0479">Metal-binding</keyword>
<evidence type="ECO:0000313" key="14">
    <source>
        <dbReference type="Proteomes" id="UP000051223"/>
    </source>
</evidence>
<dbReference type="HAMAP" id="MF_01820">
    <property type="entry name" value="GTPase_RsgA"/>
    <property type="match status" value="1"/>
</dbReference>
<dbReference type="Gene3D" id="2.40.50.140">
    <property type="entry name" value="Nucleic acid-binding proteins"/>
    <property type="match status" value="1"/>
</dbReference>
<evidence type="ECO:0000256" key="2">
    <source>
        <dbReference type="ARBA" id="ARBA00022517"/>
    </source>
</evidence>
<dbReference type="CDD" id="cd04466">
    <property type="entry name" value="S1_YloQ_GTPase"/>
    <property type="match status" value="1"/>
</dbReference>
<keyword evidence="8 10" id="KW-0694">RNA-binding</keyword>
<keyword evidence="14" id="KW-1185">Reference proteome</keyword>
<dbReference type="Gene3D" id="1.10.40.50">
    <property type="entry name" value="Probable gtpase engc, domain 3"/>
    <property type="match status" value="1"/>
</dbReference>
<comment type="caution">
    <text evidence="13">The sequence shown here is derived from an EMBL/GenBank/DDBJ whole genome shotgun (WGS) entry which is preliminary data.</text>
</comment>
<keyword evidence="7 10" id="KW-0862">Zinc</keyword>
<dbReference type="RefSeq" id="WP_025080281.1">
    <property type="nucleotide sequence ID" value="NZ_AZGI01000001.1"/>
</dbReference>
<protein>
    <recommendedName>
        <fullName evidence="10">Small ribosomal subunit biogenesis GTPase RsgA</fullName>
        <ecNumber evidence="10">3.6.1.-</ecNumber>
    </recommendedName>
</protein>
<dbReference type="SUPFAM" id="SSF50249">
    <property type="entry name" value="Nucleic acid-binding proteins"/>
    <property type="match status" value="1"/>
</dbReference>
<dbReference type="GO" id="GO:0003924">
    <property type="term" value="F:GTPase activity"/>
    <property type="evidence" value="ECO:0007669"/>
    <property type="project" value="UniProtKB-UniRule"/>
</dbReference>
<dbReference type="EMBL" id="AZGI01000001">
    <property type="protein sequence ID" value="KRM41269.1"/>
    <property type="molecule type" value="Genomic_DNA"/>
</dbReference>
<evidence type="ECO:0000256" key="7">
    <source>
        <dbReference type="ARBA" id="ARBA00022833"/>
    </source>
</evidence>
<dbReference type="PROSITE" id="PS51721">
    <property type="entry name" value="G_CP"/>
    <property type="match status" value="1"/>
</dbReference>
<dbReference type="GO" id="GO:0046872">
    <property type="term" value="F:metal ion binding"/>
    <property type="evidence" value="ECO:0007669"/>
    <property type="project" value="UniProtKB-KW"/>
</dbReference>
<keyword evidence="1 10" id="KW-0963">Cytoplasm</keyword>
<dbReference type="PATRIC" id="fig|1423754.3.peg.1108"/>
<feature type="binding site" evidence="10">
    <location>
        <begin position="115"/>
        <end position="118"/>
    </location>
    <ligand>
        <name>GTP</name>
        <dbReference type="ChEBI" id="CHEBI:37565"/>
    </ligand>
</feature>
<organism evidence="13 14">
    <name type="scientific">Lactobacillus hamsteri DSM 5661 = JCM 6256</name>
    <dbReference type="NCBI Taxonomy" id="1423754"/>
    <lineage>
        <taxon>Bacteria</taxon>
        <taxon>Bacillati</taxon>
        <taxon>Bacillota</taxon>
        <taxon>Bacilli</taxon>
        <taxon>Lactobacillales</taxon>
        <taxon>Lactobacillaceae</taxon>
        <taxon>Lactobacillus</taxon>
    </lineage>
</organism>
<keyword evidence="6 10" id="KW-0378">Hydrolase</keyword>
<dbReference type="AlphaFoldDB" id="A0A0R1YH58"/>
<dbReference type="InterPro" id="IPR030378">
    <property type="entry name" value="G_CP_dom"/>
</dbReference>
<reference evidence="13 14" key="1">
    <citation type="journal article" date="2015" name="Genome Announc.">
        <title>Expanding the biotechnology potential of lactobacilli through comparative genomics of 213 strains and associated genera.</title>
        <authorList>
            <person name="Sun Z."/>
            <person name="Harris H.M."/>
            <person name="McCann A."/>
            <person name="Guo C."/>
            <person name="Argimon S."/>
            <person name="Zhang W."/>
            <person name="Yang X."/>
            <person name="Jeffery I.B."/>
            <person name="Cooney J.C."/>
            <person name="Kagawa T.F."/>
            <person name="Liu W."/>
            <person name="Song Y."/>
            <person name="Salvetti E."/>
            <person name="Wrobel A."/>
            <person name="Rasinkangas P."/>
            <person name="Parkhill J."/>
            <person name="Rea M.C."/>
            <person name="O'Sullivan O."/>
            <person name="Ritari J."/>
            <person name="Douillard F.P."/>
            <person name="Paul Ross R."/>
            <person name="Yang R."/>
            <person name="Briner A.E."/>
            <person name="Felis G.E."/>
            <person name="de Vos W.M."/>
            <person name="Barrangou R."/>
            <person name="Klaenhammer T.R."/>
            <person name="Caufield P.W."/>
            <person name="Cui Y."/>
            <person name="Zhang H."/>
            <person name="O'Toole P.W."/>
        </authorList>
    </citation>
    <scope>NUCLEOTIDE SEQUENCE [LARGE SCALE GENOMIC DNA]</scope>
    <source>
        <strain evidence="13 14">DSM 5661</strain>
    </source>
</reference>
<dbReference type="Pfam" id="PF16745">
    <property type="entry name" value="RsgA_N"/>
    <property type="match status" value="1"/>
</dbReference>
<feature type="binding site" evidence="10">
    <location>
        <position position="262"/>
    </location>
    <ligand>
        <name>Zn(2+)</name>
        <dbReference type="ChEBI" id="CHEBI:29105"/>
    </ligand>
</feature>
<feature type="binding site" evidence="10">
    <location>
        <position position="254"/>
    </location>
    <ligand>
        <name>Zn(2+)</name>
        <dbReference type="ChEBI" id="CHEBI:29105"/>
    </ligand>
</feature>
<dbReference type="PROSITE" id="PS50936">
    <property type="entry name" value="ENGC_GTPASE"/>
    <property type="match status" value="1"/>
</dbReference>
<sequence>MTRQAEGTVVGLIAGFYDVQTNEGVIRTRARGVFRQKKQKPTVGDHVEIQIDDQGTSYLVKILPRLNRIGRPAVANVSHVLLVISAVQPDFSVQLLDRFLTFFSWQKVAVTIYLSKSDLLENSSKLAQIKQDLSYYEKIGYPVFYDAKELVEKVPSMIKENQIWTLAGQSGAGKSTLLNQIKTDANQATGKISMVLNRGKHTTRQVQLFKVGEGFLADTPGFSSIDLTPIKINELCNYFIEFRRASSNCKFRGCQHLKEPGCEVKKELADQKIIQSRYDDYLAMRTEITEGRIPEYLK</sequence>
<evidence type="ECO:0000259" key="11">
    <source>
        <dbReference type="PROSITE" id="PS50936"/>
    </source>
</evidence>
<evidence type="ECO:0000256" key="5">
    <source>
        <dbReference type="ARBA" id="ARBA00022741"/>
    </source>
</evidence>
<evidence type="ECO:0000256" key="10">
    <source>
        <dbReference type="HAMAP-Rule" id="MF_01820"/>
    </source>
</evidence>
<dbReference type="eggNOG" id="COG1162">
    <property type="taxonomic scope" value="Bacteria"/>
</dbReference>
<evidence type="ECO:0000256" key="4">
    <source>
        <dbReference type="ARBA" id="ARBA00022730"/>
    </source>
</evidence>
<dbReference type="InterPro" id="IPR012340">
    <property type="entry name" value="NA-bd_OB-fold"/>
</dbReference>
<feature type="binding site" evidence="10">
    <location>
        <position position="249"/>
    </location>
    <ligand>
        <name>Zn(2+)</name>
        <dbReference type="ChEBI" id="CHEBI:29105"/>
    </ligand>
</feature>
<comment type="subunit">
    <text evidence="10">Monomer. Associates with 30S ribosomal subunit, binds 16S rRNA.</text>
</comment>
<dbReference type="GO" id="GO:0005737">
    <property type="term" value="C:cytoplasm"/>
    <property type="evidence" value="ECO:0007669"/>
    <property type="project" value="UniProtKB-SubCell"/>
</dbReference>
<proteinExistence type="inferred from homology"/>
<evidence type="ECO:0000259" key="12">
    <source>
        <dbReference type="PROSITE" id="PS51721"/>
    </source>
</evidence>
<dbReference type="InterPro" id="IPR031944">
    <property type="entry name" value="RsgA_N"/>
</dbReference>
<comment type="similarity">
    <text evidence="10">Belongs to the TRAFAC class YlqF/YawG GTPase family. RsgA subfamily.</text>
</comment>
<evidence type="ECO:0000256" key="6">
    <source>
        <dbReference type="ARBA" id="ARBA00022801"/>
    </source>
</evidence>
<dbReference type="NCBIfam" id="TIGR00157">
    <property type="entry name" value="ribosome small subunit-dependent GTPase A"/>
    <property type="match status" value="1"/>
</dbReference>
<dbReference type="PANTHER" id="PTHR32120">
    <property type="entry name" value="SMALL RIBOSOMAL SUBUNIT BIOGENESIS GTPASE RSGA"/>
    <property type="match status" value="1"/>
</dbReference>
<comment type="subcellular location">
    <subcellularLocation>
        <location evidence="10">Cytoplasm</location>
    </subcellularLocation>
</comment>
<evidence type="ECO:0000256" key="3">
    <source>
        <dbReference type="ARBA" id="ARBA00022723"/>
    </source>
</evidence>
<dbReference type="CDD" id="cd01854">
    <property type="entry name" value="YjeQ_EngC"/>
    <property type="match status" value="1"/>
</dbReference>
<keyword evidence="9 10" id="KW-0342">GTP-binding</keyword>
<dbReference type="Proteomes" id="UP000051223">
    <property type="component" value="Unassembled WGS sequence"/>
</dbReference>
<dbReference type="SUPFAM" id="SSF52540">
    <property type="entry name" value="P-loop containing nucleoside triphosphate hydrolases"/>
    <property type="match status" value="1"/>
</dbReference>
<comment type="function">
    <text evidence="10">One of several proteins that assist in the late maturation steps of the functional core of the 30S ribosomal subunit. Helps release RbfA from mature subunits. May play a role in the assembly of ribosomal proteins into the subunit. Circularly permuted GTPase that catalyzes slow GTP hydrolysis, GTPase activity is stimulated by the 30S ribosomal subunit.</text>
</comment>
<dbReference type="InterPro" id="IPR004881">
    <property type="entry name" value="Ribosome_biogen_GTPase_RsgA"/>
</dbReference>
<name>A0A0R1YH58_9LACO</name>
<evidence type="ECO:0000256" key="8">
    <source>
        <dbReference type="ARBA" id="ARBA00022884"/>
    </source>
</evidence>
<accession>A0A0R1YH58</accession>
<feature type="binding site" evidence="10">
    <location>
        <position position="256"/>
    </location>
    <ligand>
        <name>Zn(2+)</name>
        <dbReference type="ChEBI" id="CHEBI:29105"/>
    </ligand>
</feature>
<feature type="domain" description="CP-type G" evidence="12">
    <location>
        <begin position="66"/>
        <end position="225"/>
    </location>
</feature>
<evidence type="ECO:0000313" key="13">
    <source>
        <dbReference type="EMBL" id="KRM41269.1"/>
    </source>
</evidence>
<keyword evidence="5 10" id="KW-0547">Nucleotide-binding</keyword>
<dbReference type="Gene3D" id="3.40.50.300">
    <property type="entry name" value="P-loop containing nucleotide triphosphate hydrolases"/>
    <property type="match status" value="1"/>
</dbReference>
<dbReference type="STRING" id="1423754.FC39_GL001077"/>
<dbReference type="OrthoDB" id="9809485at2"/>
<evidence type="ECO:0000256" key="1">
    <source>
        <dbReference type="ARBA" id="ARBA00022490"/>
    </source>
</evidence>
<dbReference type="InterPro" id="IPR027417">
    <property type="entry name" value="P-loop_NTPase"/>
</dbReference>
<keyword evidence="4 10" id="KW-0699">rRNA-binding</keyword>
<feature type="domain" description="EngC GTPase" evidence="11">
    <location>
        <begin position="75"/>
        <end position="223"/>
    </location>
</feature>
<gene>
    <name evidence="10" type="primary">rsgA</name>
    <name evidence="13" type="ORF">FC39_GL001077</name>
</gene>
<dbReference type="GO" id="GO:0019843">
    <property type="term" value="F:rRNA binding"/>
    <property type="evidence" value="ECO:0007669"/>
    <property type="project" value="UniProtKB-KW"/>
</dbReference>
<dbReference type="PANTHER" id="PTHR32120:SF11">
    <property type="entry name" value="SMALL RIBOSOMAL SUBUNIT BIOGENESIS GTPASE RSGA 1, MITOCHONDRIAL-RELATED"/>
    <property type="match status" value="1"/>
</dbReference>
<evidence type="ECO:0000256" key="9">
    <source>
        <dbReference type="ARBA" id="ARBA00023134"/>
    </source>
</evidence>
<dbReference type="InterPro" id="IPR010914">
    <property type="entry name" value="RsgA_GTPase_dom"/>
</dbReference>